<dbReference type="PANTHER" id="PTHR12001">
    <property type="entry name" value="GERANYLGERANYL PYROPHOSPHATE SYNTHASE"/>
    <property type="match status" value="1"/>
</dbReference>
<dbReference type="GO" id="GO:0016740">
    <property type="term" value="F:transferase activity"/>
    <property type="evidence" value="ECO:0007669"/>
    <property type="project" value="UniProtKB-KW"/>
</dbReference>
<evidence type="ECO:0000313" key="6">
    <source>
        <dbReference type="Proteomes" id="UP001500888"/>
    </source>
</evidence>
<keyword evidence="3 5" id="KW-0808">Transferase</keyword>
<organism evidence="5 6">
    <name type="scientific">Sphaerisporangium flaviroseum</name>
    <dbReference type="NCBI Taxonomy" id="509199"/>
    <lineage>
        <taxon>Bacteria</taxon>
        <taxon>Bacillati</taxon>
        <taxon>Actinomycetota</taxon>
        <taxon>Actinomycetes</taxon>
        <taxon>Streptosporangiales</taxon>
        <taxon>Streptosporangiaceae</taxon>
        <taxon>Sphaerisporangium</taxon>
    </lineage>
</organism>
<gene>
    <name evidence="5" type="ORF">GCM10022226_64410</name>
</gene>
<evidence type="ECO:0000256" key="2">
    <source>
        <dbReference type="ARBA" id="ARBA00022842"/>
    </source>
</evidence>
<dbReference type="PANTHER" id="PTHR12001:SF86">
    <property type="entry name" value="GERANYLGERANYL DIPHOSPHATE SYNTHASE"/>
    <property type="match status" value="1"/>
</dbReference>
<feature type="compositionally biased region" description="Polar residues" evidence="4">
    <location>
        <begin position="283"/>
        <end position="296"/>
    </location>
</feature>
<keyword evidence="2" id="KW-0460">Magnesium</keyword>
<dbReference type="Pfam" id="PF00348">
    <property type="entry name" value="polyprenyl_synt"/>
    <property type="match status" value="1"/>
</dbReference>
<evidence type="ECO:0000256" key="3">
    <source>
        <dbReference type="RuleBase" id="RU004466"/>
    </source>
</evidence>
<dbReference type="SFLD" id="SFLDS00005">
    <property type="entry name" value="Isoprenoid_Synthase_Type_I"/>
    <property type="match status" value="1"/>
</dbReference>
<accession>A0ABP7J3W0</accession>
<feature type="region of interest" description="Disordered" evidence="4">
    <location>
        <begin position="277"/>
        <end position="309"/>
    </location>
</feature>
<evidence type="ECO:0000256" key="1">
    <source>
        <dbReference type="ARBA" id="ARBA00022723"/>
    </source>
</evidence>
<protein>
    <submittedName>
        <fullName evidence="5">Family 2 encapsulin nanocompartment cargo protein polyprenyl transferase</fullName>
    </submittedName>
</protein>
<dbReference type="SUPFAM" id="SSF48576">
    <property type="entry name" value="Terpenoid synthases"/>
    <property type="match status" value="1"/>
</dbReference>
<proteinExistence type="inferred from homology"/>
<keyword evidence="1" id="KW-0479">Metal-binding</keyword>
<reference evidence="6" key="1">
    <citation type="journal article" date="2019" name="Int. J. Syst. Evol. Microbiol.">
        <title>The Global Catalogue of Microorganisms (GCM) 10K type strain sequencing project: providing services to taxonomists for standard genome sequencing and annotation.</title>
        <authorList>
            <consortium name="The Broad Institute Genomics Platform"/>
            <consortium name="The Broad Institute Genome Sequencing Center for Infectious Disease"/>
            <person name="Wu L."/>
            <person name="Ma J."/>
        </authorList>
    </citation>
    <scope>NUCLEOTIDE SEQUENCE [LARGE SCALE GENOMIC DNA]</scope>
    <source>
        <strain evidence="6">JCM 16908</strain>
    </source>
</reference>
<dbReference type="EMBL" id="BAAAZR010000036">
    <property type="protein sequence ID" value="GAA3834191.1"/>
    <property type="molecule type" value="Genomic_DNA"/>
</dbReference>
<dbReference type="InterPro" id="IPR000092">
    <property type="entry name" value="Polyprenyl_synt"/>
</dbReference>
<dbReference type="InterPro" id="IPR008949">
    <property type="entry name" value="Isoprenoid_synthase_dom_sf"/>
</dbReference>
<dbReference type="InterPro" id="IPR033749">
    <property type="entry name" value="Polyprenyl_synt_CS"/>
</dbReference>
<sequence length="375" mass="38589">MAKVMTTGRPAHEVLAWSRDLVGPALRSAVETLPLSMRHIAGYHFGWLDEHGRPDTGGGGKAIRPALVLLAAEAVGGSARAAMPAAVAVELVHNFSLLHDDVMDGDATRRHRPTAWSVFGVSGAILAGDALLTLAFEVLRADGGPVAGEATRVLGAAVLDLVEGQSADTSFETRDEVSVPECVSMAEGKTGALLAAACALGGLSGGGGPEVIESLRAFGSRLGLAFQMVDDLLGIWGDPSVTGKPVFSDLRNRKKSLPVVAALTSGTASGAELSTFYHHGRPRTSTGQPPASSALTPSVPPPASSALTPAEQVPTAAELTRMASLIEAAGGRAWTQSRADELLAEALAHLASADPTPRPAAELHALAHLLAHRDH</sequence>
<dbReference type="SFLD" id="SFLDG01017">
    <property type="entry name" value="Polyprenyl_Transferase_Like"/>
    <property type="match status" value="1"/>
</dbReference>
<dbReference type="PROSITE" id="PS00723">
    <property type="entry name" value="POLYPRENYL_SYNTHASE_1"/>
    <property type="match status" value="1"/>
</dbReference>
<dbReference type="Gene3D" id="1.10.600.10">
    <property type="entry name" value="Farnesyl Diphosphate Synthase"/>
    <property type="match status" value="1"/>
</dbReference>
<evidence type="ECO:0000256" key="4">
    <source>
        <dbReference type="SAM" id="MobiDB-lite"/>
    </source>
</evidence>
<keyword evidence="6" id="KW-1185">Reference proteome</keyword>
<dbReference type="CDD" id="cd00685">
    <property type="entry name" value="Trans_IPPS_HT"/>
    <property type="match status" value="1"/>
</dbReference>
<dbReference type="NCBIfam" id="NF041169">
    <property type="entry name" value="f2_encap_cargo4"/>
    <property type="match status" value="1"/>
</dbReference>
<comment type="similarity">
    <text evidence="3">Belongs to the FPP/GGPP synthase family.</text>
</comment>
<dbReference type="PROSITE" id="PS00444">
    <property type="entry name" value="POLYPRENYL_SYNTHASE_2"/>
    <property type="match status" value="1"/>
</dbReference>
<evidence type="ECO:0000313" key="5">
    <source>
        <dbReference type="EMBL" id="GAA3834191.1"/>
    </source>
</evidence>
<dbReference type="RefSeq" id="WP_344948991.1">
    <property type="nucleotide sequence ID" value="NZ_BAAAZR010000036.1"/>
</dbReference>
<comment type="caution">
    <text evidence="5">The sequence shown here is derived from an EMBL/GenBank/DDBJ whole genome shotgun (WGS) entry which is preliminary data.</text>
</comment>
<dbReference type="Proteomes" id="UP001500888">
    <property type="component" value="Unassembled WGS sequence"/>
</dbReference>
<name>A0ABP7J3W0_9ACTN</name>